<dbReference type="Gene3D" id="1.25.40.340">
    <property type="match status" value="1"/>
</dbReference>
<sequence>MNVSEMKQRLLQLETTFKQQEDELTDLDRAIGDGDHGVNMLRGFSAVKENIDDSSMQSLFKSTGMTLMSNIGGASGPLYGFSFVKMSTVVNDDIDSQNLGQLLYTFADAIATRGKVELNEKTMYDVVKRAADNYANGDKLTVEQLQQLANDTKNMVATKGRAAYFKEDSKGYIDPGAQSMVYILSALIGEE</sequence>
<dbReference type="SMART" id="SM01120">
    <property type="entry name" value="Dak2"/>
    <property type="match status" value="1"/>
</dbReference>
<reference evidence="11 12" key="1">
    <citation type="journal article" date="2012" name="BMC Genomics">
        <title>Comparative genomic analysis of the genus Staphylococcus including Staphylococcus aureus and its newly described sister species Staphylococcus simiae.</title>
        <authorList>
            <person name="Suzuki H."/>
            <person name="Lefebure T."/>
            <person name="Pavinski Bitar P."/>
            <person name="Stanhope M.J."/>
        </authorList>
    </citation>
    <scope>NUCLEOTIDE SEQUENCE [LARGE SCALE GENOMIC DNA]</scope>
    <source>
        <strain evidence="11 12">CCM 7213</strain>
    </source>
</reference>
<dbReference type="RefSeq" id="WP_002463962.1">
    <property type="nucleotide sequence ID" value="NZ_AEUN01000415.1"/>
</dbReference>
<dbReference type="PANTHER" id="PTHR28629">
    <property type="entry name" value="TRIOKINASE/FMN CYCLASE"/>
    <property type="match status" value="1"/>
</dbReference>
<dbReference type="GO" id="GO:0005829">
    <property type="term" value="C:cytosol"/>
    <property type="evidence" value="ECO:0007669"/>
    <property type="project" value="TreeGrafter"/>
</dbReference>
<comment type="subunit">
    <text evidence="7">Homodimer. The dihydroxyacetone kinase complex is composed of a homodimer of DhaM, a homodimer of DhaK and the subunit DhaL.</text>
</comment>
<dbReference type="EMBL" id="AEUN01000415">
    <property type="protein sequence ID" value="EHJ07907.1"/>
    <property type="molecule type" value="Genomic_DNA"/>
</dbReference>
<dbReference type="PROSITE" id="PS51480">
    <property type="entry name" value="DHAL"/>
    <property type="match status" value="1"/>
</dbReference>
<evidence type="ECO:0000256" key="3">
    <source>
        <dbReference type="ARBA" id="ARBA00012095"/>
    </source>
</evidence>
<name>G5JIV2_9STAP</name>
<evidence type="ECO:0000256" key="4">
    <source>
        <dbReference type="ARBA" id="ARBA00022679"/>
    </source>
</evidence>
<evidence type="ECO:0000256" key="6">
    <source>
        <dbReference type="ARBA" id="ARBA00022798"/>
    </source>
</evidence>
<dbReference type="GO" id="GO:0004371">
    <property type="term" value="F:glycerone kinase activity"/>
    <property type="evidence" value="ECO:0007669"/>
    <property type="project" value="InterPro"/>
</dbReference>
<feature type="domain" description="DhaL" evidence="10">
    <location>
        <begin position="4"/>
        <end position="189"/>
    </location>
</feature>
<dbReference type="PATRIC" id="fig|911238.3.peg.1198"/>
<dbReference type="NCBIfam" id="TIGR02365">
    <property type="entry name" value="dha_L_ycgS"/>
    <property type="match status" value="1"/>
</dbReference>
<evidence type="ECO:0000313" key="12">
    <source>
        <dbReference type="Proteomes" id="UP000005413"/>
    </source>
</evidence>
<comment type="caution">
    <text evidence="11">The sequence shown here is derived from an EMBL/GenBank/DDBJ whole genome shotgun (WGS) entry which is preliminary data.</text>
</comment>
<evidence type="ECO:0000259" key="10">
    <source>
        <dbReference type="PROSITE" id="PS51480"/>
    </source>
</evidence>
<dbReference type="OrthoDB" id="9800291at2"/>
<feature type="coiled-coil region" evidence="9">
    <location>
        <begin position="3"/>
        <end position="30"/>
    </location>
</feature>
<dbReference type="GO" id="GO:0047324">
    <property type="term" value="F:phosphoenolpyruvate-glycerone phosphotransferase activity"/>
    <property type="evidence" value="ECO:0007669"/>
    <property type="project" value="UniProtKB-EC"/>
</dbReference>
<evidence type="ECO:0000256" key="2">
    <source>
        <dbReference type="ARBA" id="ARBA00004745"/>
    </source>
</evidence>
<keyword evidence="6" id="KW-0319">Glycerol metabolism</keyword>
<proteinExistence type="predicted"/>
<keyword evidence="4" id="KW-0808">Transferase</keyword>
<evidence type="ECO:0000256" key="1">
    <source>
        <dbReference type="ARBA" id="ARBA00001113"/>
    </source>
</evidence>
<dbReference type="Proteomes" id="UP000005413">
    <property type="component" value="Unassembled WGS sequence"/>
</dbReference>
<dbReference type="FunFam" id="1.25.40.340:FF:000002">
    <property type="entry name" value="Dihydroxyacetone kinase, L subunit"/>
    <property type="match status" value="1"/>
</dbReference>
<comment type="catalytic activity">
    <reaction evidence="1">
        <text>dihydroxyacetone + phosphoenolpyruvate = dihydroxyacetone phosphate + pyruvate</text>
        <dbReference type="Rhea" id="RHEA:18381"/>
        <dbReference type="ChEBI" id="CHEBI:15361"/>
        <dbReference type="ChEBI" id="CHEBI:16016"/>
        <dbReference type="ChEBI" id="CHEBI:57642"/>
        <dbReference type="ChEBI" id="CHEBI:58702"/>
        <dbReference type="EC" id="2.7.1.121"/>
    </reaction>
</comment>
<dbReference type="EC" id="2.7.1.121" evidence="3"/>
<evidence type="ECO:0000313" key="11">
    <source>
        <dbReference type="EMBL" id="EHJ07907.1"/>
    </source>
</evidence>
<dbReference type="InterPro" id="IPR004007">
    <property type="entry name" value="DhaL_dom"/>
</dbReference>
<keyword evidence="5 11" id="KW-0418">Kinase</keyword>
<dbReference type="PANTHER" id="PTHR28629:SF4">
    <property type="entry name" value="TRIOKINASE_FMN CYCLASE"/>
    <property type="match status" value="1"/>
</dbReference>
<evidence type="ECO:0000256" key="9">
    <source>
        <dbReference type="SAM" id="Coils"/>
    </source>
</evidence>
<dbReference type="InterPro" id="IPR012737">
    <property type="entry name" value="DhaK_L_YcgS"/>
</dbReference>
<evidence type="ECO:0000256" key="5">
    <source>
        <dbReference type="ARBA" id="ARBA00022777"/>
    </source>
</evidence>
<dbReference type="GO" id="GO:0019563">
    <property type="term" value="P:glycerol catabolic process"/>
    <property type="evidence" value="ECO:0007669"/>
    <property type="project" value="TreeGrafter"/>
</dbReference>
<protein>
    <recommendedName>
        <fullName evidence="3">phosphoenolpyruvate--glycerone phosphotransferase</fullName>
        <ecNumber evidence="3">2.7.1.121</ecNumber>
    </recommendedName>
</protein>
<keyword evidence="9" id="KW-0175">Coiled coil</keyword>
<gene>
    <name evidence="11" type="ORF">SS7213T_06981</name>
</gene>
<keyword evidence="12" id="KW-1185">Reference proteome</keyword>
<evidence type="ECO:0000256" key="8">
    <source>
        <dbReference type="ARBA" id="ARBA00055771"/>
    </source>
</evidence>
<organism evidence="11 12">
    <name type="scientific">Staphylococcus simiae CCM 7213 = CCUG 51256</name>
    <dbReference type="NCBI Taxonomy" id="911238"/>
    <lineage>
        <taxon>Bacteria</taxon>
        <taxon>Bacillati</taxon>
        <taxon>Bacillota</taxon>
        <taxon>Bacilli</taxon>
        <taxon>Bacillales</taxon>
        <taxon>Staphylococcaceae</taxon>
        <taxon>Staphylococcus</taxon>
    </lineage>
</organism>
<accession>G5JIV2</accession>
<dbReference type="InterPro" id="IPR050861">
    <property type="entry name" value="Dihydroxyacetone_Kinase"/>
</dbReference>
<evidence type="ECO:0000256" key="7">
    <source>
        <dbReference type="ARBA" id="ARBA00046577"/>
    </source>
</evidence>
<comment type="function">
    <text evidence="8">ADP-binding subunit of the dihydroxyacetone kinase, which is responsible for the phosphoenolpyruvate (PEP)-dependent phosphorylation of dihydroxyacetone. DhaL-ADP is converted to DhaL-ATP via a phosphoryl group transfer from DhaM and transmits it to dihydroxyacetone binds to DhaK.</text>
</comment>
<comment type="pathway">
    <text evidence="2">Polyol metabolism; glycerol degradation.</text>
</comment>
<dbReference type="InterPro" id="IPR036117">
    <property type="entry name" value="DhaL_dom_sf"/>
</dbReference>
<dbReference type="SUPFAM" id="SSF101473">
    <property type="entry name" value="DhaL-like"/>
    <property type="match status" value="1"/>
</dbReference>
<dbReference type="Pfam" id="PF02734">
    <property type="entry name" value="Dak2"/>
    <property type="match status" value="1"/>
</dbReference>
<dbReference type="AlphaFoldDB" id="G5JIV2"/>